<dbReference type="CDD" id="cd01127">
    <property type="entry name" value="TrwB_TraG_TraD_VirD4"/>
    <property type="match status" value="1"/>
</dbReference>
<feature type="domain" description="FHA" evidence="6">
    <location>
        <begin position="128"/>
        <end position="177"/>
    </location>
</feature>
<protein>
    <submittedName>
        <fullName evidence="8">Type VII secretion protein EssC</fullName>
    </submittedName>
</protein>
<feature type="binding site" evidence="4">
    <location>
        <begin position="705"/>
        <end position="712"/>
    </location>
    <ligand>
        <name>ATP</name>
        <dbReference type="ChEBI" id="CHEBI:30616"/>
    </ligand>
</feature>
<accession>A0A9D1N613</accession>
<dbReference type="PANTHER" id="PTHR22683:SF1">
    <property type="entry name" value="TYPE VII SECRETION SYSTEM PROTEIN ESSC"/>
    <property type="match status" value="1"/>
</dbReference>
<dbReference type="NCBIfam" id="TIGR03928">
    <property type="entry name" value="T7_EssCb_Firm"/>
    <property type="match status" value="1"/>
</dbReference>
<dbReference type="InterPro" id="IPR002543">
    <property type="entry name" value="FtsK_dom"/>
</dbReference>
<keyword evidence="5" id="KW-1133">Transmembrane helix</keyword>
<keyword evidence="2 4" id="KW-0547">Nucleotide-binding</keyword>
<evidence type="ECO:0000256" key="5">
    <source>
        <dbReference type="SAM" id="Phobius"/>
    </source>
</evidence>
<dbReference type="PROSITE" id="PS50006">
    <property type="entry name" value="FHA_DOMAIN"/>
    <property type="match status" value="1"/>
</dbReference>
<name>A0A9D1N613_9FIRM</name>
<evidence type="ECO:0000256" key="2">
    <source>
        <dbReference type="ARBA" id="ARBA00022741"/>
    </source>
</evidence>
<feature type="domain" description="FtsK" evidence="7">
    <location>
        <begin position="1020"/>
        <end position="1203"/>
    </location>
</feature>
<dbReference type="CDD" id="cd00060">
    <property type="entry name" value="FHA"/>
    <property type="match status" value="1"/>
</dbReference>
<feature type="domain" description="FtsK" evidence="7">
    <location>
        <begin position="683"/>
        <end position="879"/>
    </location>
</feature>
<dbReference type="InterPro" id="IPR003593">
    <property type="entry name" value="AAA+_ATPase"/>
</dbReference>
<dbReference type="Gene3D" id="2.60.200.20">
    <property type="match status" value="1"/>
</dbReference>
<reference evidence="8" key="2">
    <citation type="journal article" date="2021" name="PeerJ">
        <title>Extensive microbial diversity within the chicken gut microbiome revealed by metagenomics and culture.</title>
        <authorList>
            <person name="Gilroy R."/>
            <person name="Ravi A."/>
            <person name="Getino M."/>
            <person name="Pursley I."/>
            <person name="Horton D.L."/>
            <person name="Alikhan N.F."/>
            <person name="Baker D."/>
            <person name="Gharbi K."/>
            <person name="Hall N."/>
            <person name="Watson M."/>
            <person name="Adriaenssens E.M."/>
            <person name="Foster-Nyarko E."/>
            <person name="Jarju S."/>
            <person name="Secka A."/>
            <person name="Antonio M."/>
            <person name="Oren A."/>
            <person name="Chaudhuri R.R."/>
            <person name="La Ragione R."/>
            <person name="Hildebrand F."/>
            <person name="Pallen M.J."/>
        </authorList>
    </citation>
    <scope>NUCLEOTIDE SEQUENCE</scope>
    <source>
        <strain evidence="8">ChiSjej4B22-8349</strain>
    </source>
</reference>
<dbReference type="SUPFAM" id="SSF52540">
    <property type="entry name" value="P-loop containing nucleoside triphosphate hydrolases"/>
    <property type="match status" value="2"/>
</dbReference>
<dbReference type="InterPro" id="IPR050206">
    <property type="entry name" value="FtsK/SpoIIIE/SftA"/>
</dbReference>
<evidence type="ECO:0000256" key="4">
    <source>
        <dbReference type="PROSITE-ProRule" id="PRU00289"/>
    </source>
</evidence>
<reference evidence="8" key="1">
    <citation type="submission" date="2020-10" db="EMBL/GenBank/DDBJ databases">
        <authorList>
            <person name="Gilroy R."/>
        </authorList>
    </citation>
    <scope>NUCLEOTIDE SEQUENCE</scope>
    <source>
        <strain evidence="8">ChiSjej4B22-8349</strain>
    </source>
</reference>
<dbReference type="InterPro" id="IPR027417">
    <property type="entry name" value="P-loop_NTPase"/>
</dbReference>
<dbReference type="GO" id="GO:0005524">
    <property type="term" value="F:ATP binding"/>
    <property type="evidence" value="ECO:0007669"/>
    <property type="project" value="UniProtKB-UniRule"/>
</dbReference>
<dbReference type="GO" id="GO:0003677">
    <property type="term" value="F:DNA binding"/>
    <property type="evidence" value="ECO:0007669"/>
    <property type="project" value="InterPro"/>
</dbReference>
<dbReference type="SUPFAM" id="SSF49879">
    <property type="entry name" value="SMAD/FHA domain"/>
    <property type="match status" value="1"/>
</dbReference>
<dbReference type="Pfam" id="PF01580">
    <property type="entry name" value="FtsK_SpoIIIE"/>
    <property type="match status" value="2"/>
</dbReference>
<dbReference type="InterPro" id="IPR008984">
    <property type="entry name" value="SMAD_FHA_dom_sf"/>
</dbReference>
<gene>
    <name evidence="8" type="primary">essC</name>
    <name evidence="8" type="ORF">IAD25_01665</name>
</gene>
<dbReference type="Proteomes" id="UP000824130">
    <property type="component" value="Unassembled WGS sequence"/>
</dbReference>
<dbReference type="PANTHER" id="PTHR22683">
    <property type="entry name" value="SPORULATION PROTEIN RELATED"/>
    <property type="match status" value="1"/>
</dbReference>
<dbReference type="InterPro" id="IPR000253">
    <property type="entry name" value="FHA_dom"/>
</dbReference>
<dbReference type="InterPro" id="IPR023839">
    <property type="entry name" value="Firmicutes_EssC_C"/>
</dbReference>
<dbReference type="PROSITE" id="PS50901">
    <property type="entry name" value="FTSK"/>
    <property type="match status" value="2"/>
</dbReference>
<keyword evidence="1" id="KW-0677">Repeat</keyword>
<keyword evidence="5" id="KW-0472">Membrane</keyword>
<dbReference type="GO" id="GO:0016020">
    <property type="term" value="C:membrane"/>
    <property type="evidence" value="ECO:0007669"/>
    <property type="project" value="UniProtKB-SubCell"/>
</dbReference>
<keyword evidence="5" id="KW-0812">Transmembrane</keyword>
<dbReference type="Gene3D" id="3.40.50.300">
    <property type="entry name" value="P-loop containing nucleotide triphosphate hydrolases"/>
    <property type="match status" value="3"/>
</dbReference>
<organism evidence="8 9">
    <name type="scientific">Candidatus Allocopromorpha excrementipullorum</name>
    <dbReference type="NCBI Taxonomy" id="2840743"/>
    <lineage>
        <taxon>Bacteria</taxon>
        <taxon>Bacillati</taxon>
        <taxon>Bacillota</taxon>
        <taxon>Clostridia</taxon>
        <taxon>Eubacteriales</taxon>
        <taxon>Eubacteriaceae</taxon>
        <taxon>Eubacteriaceae incertae sedis</taxon>
        <taxon>Candidatus Allocopromorpha</taxon>
    </lineage>
</organism>
<keyword evidence="3 4" id="KW-0067">ATP-binding</keyword>
<feature type="transmembrane region" description="Helical" evidence="5">
    <location>
        <begin position="264"/>
        <end position="285"/>
    </location>
</feature>
<evidence type="ECO:0000259" key="7">
    <source>
        <dbReference type="PROSITE" id="PS50901"/>
    </source>
</evidence>
<evidence type="ECO:0000313" key="9">
    <source>
        <dbReference type="Proteomes" id="UP000824130"/>
    </source>
</evidence>
<feature type="binding site" evidence="4">
    <location>
        <begin position="1036"/>
        <end position="1043"/>
    </location>
    <ligand>
        <name>ATP</name>
        <dbReference type="ChEBI" id="CHEBI:30616"/>
    </ligand>
</feature>
<proteinExistence type="predicted"/>
<evidence type="ECO:0000313" key="8">
    <source>
        <dbReference type="EMBL" id="HIU95407.1"/>
    </source>
</evidence>
<evidence type="ECO:0000256" key="1">
    <source>
        <dbReference type="ARBA" id="ARBA00022737"/>
    </source>
</evidence>
<sequence length="1526" mass="174117">MEGRKYRIIISNKRIYKEIQLAADMTGLYIGTVKGCEIRFSKELFFEDVKIMLEKRQDSWYMGCSENLYITSDNILKLASREMSHGDEVLIKYQSSGQEVFKISFMIDFESEGKQYSRAIDIGSRGAVRIGGGMENDISIKDDLMGNDRMVLSRRGDKYVVQDVHTRYGVYVNGIRVQEEQEVGQYDFFSIIGYSFYIRDDKMYTAPSPNMLLNGLSFEDLSEQESQLQYPRFYRSTRMQYRLPEDEITIQQPESKPQPPKRNLVVALIPSLVMIVLIVVLRGIMGGSGGTFIIFSACSLGVGAAMSVVSFVSEKREYREQIEKRRRLYLQYIERKEEEIRALRTLELDTRRIIQESLEESMEEVRRFSKRLFEKSVKDPDFLHVYLGTGDVVASCQVKYQQPEFIDEDDDIADLPRQLAEKYRYIHDAPIIVDMMTSNSVGIVGRKEELDIMVRNMTLDLALRHFYKEVKLFYIFSKEDTERFSWVRWLRNVANEDLNTRNIVCDEESQNSMLEYLYNIASQRENMKSEENERFPVHFIIFVLDKEKIEKHPISRYFEDAILYGFTFVFLEEYEELLPRGCTRMIHIGQQGAAGTVTETSNGHIRADFLIPTVEDRAVTYAARRLAAVYVDEVSLESQLTRNITLFELLSIANVDDLDLGKRWKQSKVYKTMAAPLGVKSKNEIVSLDISDKGKAHGPHGLVAGTTGSGKSEILQTYVLSMASLYHPYDVGFVIIDFKGGGMANQFTDLPHLMGTITNIDGREINRSLMSIKAELVYRQEVFSRSGVNHINDYIKLYKSGKVEEPMPHLIMIVDEFAELKAEYPDFMKEIISAARIGRTLGVHLILATQKPSGVVDNQIWSNSKFRLCLKVQTKEDSKEVIKTPLAAEIVEPGRAYFQVGNNEIFELFQSAYSGAKVPTGEDNVKNYSIYAVNFWGKREMVFQNKKGGDSDKGETQLQAMVSYIHDYCQEEHIERLQSICLPPLAQQIMADQLEKEGGSFQKGVTVPLGYFDDPQQRRQGTYVLNISEGNTYVMGAAQTGKTTALQTILYQMIDGYGPSEVNIYIVDCGNMALKVFEEAVHVGGVALYTEEERVGNLFKMLASEVAGRKERFADKGIGTYRAYVEAGFDDLPQIVVMVDNITVFREYYAKLEDTLMMLSREGQSVGINLIVTGSQASSIGFRLLANYSNRITYHCNEKSEYNNLLERCRLEPQELPGRGLCVIDRRILEFQTALAFSGEKEIERVEHMRYFLQENGKKYRGVRVRPIPQVPEVIAFSSMKAQEPQLLERPYVMPVGLDYDSVQYQMMDLTTLGALAISGRERSGRTNFIRYIFEALKANIFNSMTDAYIIDSSRGQLEELDRLGFVREYTSGAEGMTYALDKVIQEMERRRELLVENRHMKQEDILKGLPLVLLVVNDGAAPAAIAKDKELQGRVNGLIKQAKNLKMAVIFSDLDNVQVTFQSPETLKVLKENKQTLVFDDMENIKICDVTAKQIKEFSRPVKPGDAYMFRGSKVSKLKTVLADG</sequence>
<evidence type="ECO:0000256" key="3">
    <source>
        <dbReference type="ARBA" id="ARBA00022840"/>
    </source>
</evidence>
<dbReference type="SMART" id="SM00382">
    <property type="entry name" value="AAA"/>
    <property type="match status" value="2"/>
</dbReference>
<evidence type="ECO:0000259" key="6">
    <source>
        <dbReference type="PROSITE" id="PS50006"/>
    </source>
</evidence>
<comment type="caution">
    <text evidence="8">The sequence shown here is derived from an EMBL/GenBank/DDBJ whole genome shotgun (WGS) entry which is preliminary data.</text>
</comment>
<dbReference type="EMBL" id="DVOB01000038">
    <property type="protein sequence ID" value="HIU95407.1"/>
    <property type="molecule type" value="Genomic_DNA"/>
</dbReference>